<accession>A0ABS2G4I4</accession>
<keyword evidence="2" id="KW-1185">Reference proteome</keyword>
<protein>
    <submittedName>
        <fullName evidence="1">Uncharacterized protein</fullName>
    </submittedName>
</protein>
<name>A0ABS2G4I4_FUSMR</name>
<gene>
    <name evidence="1" type="ORF">H6A04_11910</name>
</gene>
<evidence type="ECO:0000313" key="1">
    <source>
        <dbReference type="EMBL" id="MBM6876331.1"/>
    </source>
</evidence>
<proteinExistence type="predicted"/>
<reference evidence="1 2" key="1">
    <citation type="journal article" date="2021" name="Sci. Rep.">
        <title>The distribution of antibiotic resistance genes in chicken gut microbiota commensals.</title>
        <authorList>
            <person name="Juricova H."/>
            <person name="Matiasovicova J."/>
            <person name="Kubasova T."/>
            <person name="Cejkova D."/>
            <person name="Rychlik I."/>
        </authorList>
    </citation>
    <scope>NUCLEOTIDE SEQUENCE [LARGE SCALE GENOMIC DNA]</scope>
    <source>
        <strain evidence="1 2">An425</strain>
    </source>
</reference>
<dbReference type="EMBL" id="JACJLT010000298">
    <property type="protein sequence ID" value="MBM6876331.1"/>
    <property type="molecule type" value="Genomic_DNA"/>
</dbReference>
<organism evidence="1 2">
    <name type="scientific">Fusobacterium mortiferum</name>
    <dbReference type="NCBI Taxonomy" id="850"/>
    <lineage>
        <taxon>Bacteria</taxon>
        <taxon>Fusobacteriati</taxon>
        <taxon>Fusobacteriota</taxon>
        <taxon>Fusobacteriia</taxon>
        <taxon>Fusobacteriales</taxon>
        <taxon>Fusobacteriaceae</taxon>
        <taxon>Fusobacterium</taxon>
    </lineage>
</organism>
<sequence length="52" mass="6182">EVNYEEIYEFVLKYTIFTKGHIQQKTLSPLEKEGKLIRIGTNISNSIYKFKE</sequence>
<comment type="caution">
    <text evidence="1">The sequence shown here is derived from an EMBL/GenBank/DDBJ whole genome shotgun (WGS) entry which is preliminary data.</text>
</comment>
<feature type="non-terminal residue" evidence="1">
    <location>
        <position position="1"/>
    </location>
</feature>
<evidence type="ECO:0000313" key="2">
    <source>
        <dbReference type="Proteomes" id="UP000728968"/>
    </source>
</evidence>
<dbReference type="Proteomes" id="UP000728968">
    <property type="component" value="Unassembled WGS sequence"/>
</dbReference>